<dbReference type="Proteomes" id="UP001232019">
    <property type="component" value="Chromosome"/>
</dbReference>
<dbReference type="KEGG" id="marp:QYS47_17115"/>
<evidence type="ECO:0000313" key="3">
    <source>
        <dbReference type="EMBL" id="WKK79176.2"/>
    </source>
</evidence>
<dbReference type="GO" id="GO:0032259">
    <property type="term" value="P:methylation"/>
    <property type="evidence" value="ECO:0007669"/>
    <property type="project" value="UniProtKB-KW"/>
</dbReference>
<dbReference type="EMBL" id="CP129968">
    <property type="protein sequence ID" value="WKK79176.2"/>
    <property type="molecule type" value="Genomic_DNA"/>
</dbReference>
<reference evidence="4 5" key="1">
    <citation type="submission" date="2023-08" db="EMBL/GenBank/DDBJ databases">
        <title>Comparative genomics and taxonomic characterization of three novel marine species of genus Marivirga.</title>
        <authorList>
            <person name="Muhammad N."/>
            <person name="Kim S.-G."/>
        </authorList>
    </citation>
    <scope>NUCLEOTIDE SEQUENCE [LARGE SCALE GENOMIC DNA]</scope>
    <source>
        <strain evidence="4 5">ABR2-2</strain>
        <strain evidence="3">BKB1-2</strain>
    </source>
</reference>
<evidence type="ECO:0000313" key="4">
    <source>
        <dbReference type="EMBL" id="WKK85759.1"/>
    </source>
</evidence>
<dbReference type="Proteomes" id="UP001244443">
    <property type="component" value="Chromosome"/>
</dbReference>
<dbReference type="SUPFAM" id="SSF46767">
    <property type="entry name" value="Methylated DNA-protein cysteine methyltransferase, C-terminal domain"/>
    <property type="match status" value="1"/>
</dbReference>
<accession>A0AA49GI50</accession>
<evidence type="ECO:0000256" key="1">
    <source>
        <dbReference type="ARBA" id="ARBA00022763"/>
    </source>
</evidence>
<dbReference type="InterPro" id="IPR052520">
    <property type="entry name" value="ATL_DNA_repair"/>
</dbReference>
<dbReference type="PANTHER" id="PTHR42942">
    <property type="entry name" value="6-O-METHYLGUANINE DNA METHYLTRANSFERASE"/>
    <property type="match status" value="1"/>
</dbReference>
<protein>
    <submittedName>
        <fullName evidence="4">MGMT family protein</fullName>
        <ecNumber evidence="4">2.1.1.63</ecNumber>
    </submittedName>
</protein>
<organism evidence="4 5">
    <name type="scientific">Marivirga arenosa</name>
    <dbReference type="NCBI Taxonomy" id="3059076"/>
    <lineage>
        <taxon>Bacteria</taxon>
        <taxon>Pseudomonadati</taxon>
        <taxon>Bacteroidota</taxon>
        <taxon>Cytophagia</taxon>
        <taxon>Cytophagales</taxon>
        <taxon>Marivirgaceae</taxon>
        <taxon>Marivirga</taxon>
    </lineage>
</organism>
<evidence type="ECO:0000259" key="2">
    <source>
        <dbReference type="Pfam" id="PF01035"/>
    </source>
</evidence>
<dbReference type="InterPro" id="IPR036217">
    <property type="entry name" value="MethylDNA_cys_MeTrfase_DNAb"/>
</dbReference>
<name>A0AA49GI50_9BACT</name>
<keyword evidence="1" id="KW-0227">DNA damage</keyword>
<dbReference type="GO" id="GO:0003908">
    <property type="term" value="F:methylated-DNA-[protein]-cysteine S-methyltransferase activity"/>
    <property type="evidence" value="ECO:0007669"/>
    <property type="project" value="UniProtKB-EC"/>
</dbReference>
<accession>A0AA49JHA2</accession>
<evidence type="ECO:0000313" key="5">
    <source>
        <dbReference type="Proteomes" id="UP001244443"/>
    </source>
</evidence>
<dbReference type="GO" id="GO:0006281">
    <property type="term" value="P:DNA repair"/>
    <property type="evidence" value="ECO:0007669"/>
    <property type="project" value="InterPro"/>
</dbReference>
<dbReference type="InterPro" id="IPR036388">
    <property type="entry name" value="WH-like_DNA-bd_sf"/>
</dbReference>
<keyword evidence="4" id="KW-0489">Methyltransferase</keyword>
<dbReference type="EMBL" id="CP129970">
    <property type="protein sequence ID" value="WKK85759.1"/>
    <property type="molecule type" value="Genomic_DNA"/>
</dbReference>
<dbReference type="Pfam" id="PF01035">
    <property type="entry name" value="DNA_binding_1"/>
    <property type="match status" value="1"/>
</dbReference>
<dbReference type="NCBIfam" id="TIGR00589">
    <property type="entry name" value="ogt"/>
    <property type="match status" value="1"/>
</dbReference>
<dbReference type="CDD" id="cd06445">
    <property type="entry name" value="ATase"/>
    <property type="match status" value="1"/>
</dbReference>
<feature type="domain" description="Methylated-DNA-[protein]-cysteine S-methyltransferase DNA binding" evidence="2">
    <location>
        <begin position="6"/>
        <end position="88"/>
    </location>
</feature>
<dbReference type="RefSeq" id="WP_302102132.1">
    <property type="nucleotide sequence ID" value="NZ_CP129968.2"/>
</dbReference>
<dbReference type="EC" id="2.1.1.63" evidence="4"/>
<dbReference type="Gene3D" id="1.10.10.10">
    <property type="entry name" value="Winged helix-like DNA-binding domain superfamily/Winged helix DNA-binding domain"/>
    <property type="match status" value="1"/>
</dbReference>
<keyword evidence="4" id="KW-0808">Transferase</keyword>
<sequence>MNEKKDFFDQVYQVVRLIPHGRVTSYGAIAKYLGAAKSSRVVGYAMNASHTMDDIPAHRVVNRNGLLTGKMHFETPNAMQNALEAEGIKVEKDQIKNFNKIFWDPSIELSL</sequence>
<dbReference type="InterPro" id="IPR014048">
    <property type="entry name" value="MethylDNA_cys_MeTrfase_DNA-bd"/>
</dbReference>
<keyword evidence="5" id="KW-1185">Reference proteome</keyword>
<gene>
    <name evidence="3" type="ORF">QYS47_17115</name>
    <name evidence="4" type="ORF">QYS48_01305</name>
</gene>
<dbReference type="AlphaFoldDB" id="A0AA49GI50"/>
<proteinExistence type="predicted"/>
<dbReference type="PANTHER" id="PTHR42942:SF1">
    <property type="entry name" value="ALKYLTRANSFERASE-LIKE PROTEIN 1"/>
    <property type="match status" value="1"/>
</dbReference>